<gene>
    <name evidence="1" type="ORF">CQA54_01955</name>
</gene>
<dbReference type="GO" id="GO:0005975">
    <property type="term" value="P:carbohydrate metabolic process"/>
    <property type="evidence" value="ECO:0007669"/>
    <property type="project" value="InterPro"/>
</dbReference>
<dbReference type="InterPro" id="IPR006837">
    <property type="entry name" value="Divergent_DAC"/>
</dbReference>
<dbReference type="InterPro" id="IPR011330">
    <property type="entry name" value="Glyco_hydro/deAcase_b/a-brl"/>
</dbReference>
<evidence type="ECO:0000313" key="2">
    <source>
        <dbReference type="Proteomes" id="UP000256514"/>
    </source>
</evidence>
<dbReference type="RefSeq" id="WP_115570531.1">
    <property type="nucleotide sequence ID" value="NZ_NXLT01000001.1"/>
</dbReference>
<dbReference type="AlphaFoldDB" id="A0A3D8IUB1"/>
<protein>
    <submittedName>
        <fullName evidence="1">Divergent polysaccharide deacetylase family protein</fullName>
    </submittedName>
</protein>
<accession>A0A3D8IUB1</accession>
<evidence type="ECO:0000313" key="1">
    <source>
        <dbReference type="EMBL" id="RDU68590.1"/>
    </source>
</evidence>
<dbReference type="CDD" id="cd10936">
    <property type="entry name" value="CE4_DAC2"/>
    <property type="match status" value="1"/>
</dbReference>
<sequence>MRHLFLIIFCGFLYADSFILDIGQTFKESYHKAKSYKQSDNKPKLVIIMDDIQNLAQYNALRNIKLPITPSIFPKTAYTPDTPKIATYAKEYMIHLPLEALNFYQKELEPLATGISRDSLLAYMKNLKADFPNLKYLNNHTGSKFTTSYNDMQNLISVFDELDLRFIDSVTNTDIASPKIAREQGRLIMQRDIFLDTIAQKEHTDRQIDLAIKKAKDKGYAIAICHPFPSTIEALKNAKDKLTKEVDLIGPAQLESYLHTQNITLYNRSKFHFAQNH</sequence>
<dbReference type="Proteomes" id="UP000256514">
    <property type="component" value="Unassembled WGS sequence"/>
</dbReference>
<dbReference type="Pfam" id="PF04748">
    <property type="entry name" value="Polysacc_deac_2"/>
    <property type="match status" value="1"/>
</dbReference>
<dbReference type="Gene3D" id="3.20.20.370">
    <property type="entry name" value="Glycoside hydrolase/deacetylase"/>
    <property type="match status" value="1"/>
</dbReference>
<dbReference type="PANTHER" id="PTHR30105:SF2">
    <property type="entry name" value="DIVERGENT POLYSACCHARIDE DEACETYLASE SUPERFAMILY"/>
    <property type="match status" value="1"/>
</dbReference>
<dbReference type="OrthoDB" id="9784811at2"/>
<dbReference type="PANTHER" id="PTHR30105">
    <property type="entry name" value="UNCHARACTERIZED YIBQ-RELATED"/>
    <property type="match status" value="1"/>
</dbReference>
<name>A0A3D8IUB1_9HELI</name>
<reference evidence="1 2" key="1">
    <citation type="submission" date="2018-04" db="EMBL/GenBank/DDBJ databases">
        <title>Novel Campyloabacter and Helicobacter Species and Strains.</title>
        <authorList>
            <person name="Mannion A.J."/>
            <person name="Shen Z."/>
            <person name="Fox J.G."/>
        </authorList>
    </citation>
    <scope>NUCLEOTIDE SEQUENCE [LARGE SCALE GENOMIC DNA]</scope>
    <source>
        <strain evidence="1 2">MIT 12-6600</strain>
    </source>
</reference>
<dbReference type="SUPFAM" id="SSF88713">
    <property type="entry name" value="Glycoside hydrolase/deacetylase"/>
    <property type="match status" value="1"/>
</dbReference>
<dbReference type="EMBL" id="NXLT01000001">
    <property type="protein sequence ID" value="RDU68590.1"/>
    <property type="molecule type" value="Genomic_DNA"/>
</dbReference>
<proteinExistence type="predicted"/>
<comment type="caution">
    <text evidence="1">The sequence shown here is derived from an EMBL/GenBank/DDBJ whole genome shotgun (WGS) entry which is preliminary data.</text>
</comment>
<organism evidence="1 2">
    <name type="scientific">Helicobacter equorum</name>
    <dbReference type="NCBI Taxonomy" id="361872"/>
    <lineage>
        <taxon>Bacteria</taxon>
        <taxon>Pseudomonadati</taxon>
        <taxon>Campylobacterota</taxon>
        <taxon>Epsilonproteobacteria</taxon>
        <taxon>Campylobacterales</taxon>
        <taxon>Helicobacteraceae</taxon>
        <taxon>Helicobacter</taxon>
    </lineage>
</organism>
<keyword evidence="2" id="KW-1185">Reference proteome</keyword>